<name>A0A0P7ZH40_9CYAN</name>
<reference evidence="1 2" key="1">
    <citation type="submission" date="2015-09" db="EMBL/GenBank/DDBJ databases">
        <title>Identification and resolution of microdiversity through metagenomic sequencing of parallel consortia.</title>
        <authorList>
            <person name="Nelson W.C."/>
            <person name="Romine M.F."/>
            <person name="Lindemann S.R."/>
        </authorList>
    </citation>
    <scope>NUCLEOTIDE SEQUENCE [LARGE SCALE GENOMIC DNA]</scope>
    <source>
        <strain evidence="1">Ana</strain>
    </source>
</reference>
<dbReference type="AlphaFoldDB" id="A0A0P7ZH40"/>
<dbReference type="STRING" id="1666911.HLUCCA11_16805"/>
<evidence type="ECO:0000313" key="1">
    <source>
        <dbReference type="EMBL" id="KPQ33943.1"/>
    </source>
</evidence>
<dbReference type="InterPro" id="IPR035069">
    <property type="entry name" value="TTHA1013/TTHA0281-like"/>
</dbReference>
<comment type="caution">
    <text evidence="1">The sequence shown here is derived from an EMBL/GenBank/DDBJ whole genome shotgun (WGS) entry which is preliminary data.</text>
</comment>
<dbReference type="Proteomes" id="UP000050465">
    <property type="component" value="Unassembled WGS sequence"/>
</dbReference>
<gene>
    <name evidence="1" type="ORF">HLUCCA11_16805</name>
</gene>
<proteinExistence type="predicted"/>
<accession>A0A0P7ZH40</accession>
<organism evidence="1 2">
    <name type="scientific">Phormidesmis priestleyi Ana</name>
    <dbReference type="NCBI Taxonomy" id="1666911"/>
    <lineage>
        <taxon>Bacteria</taxon>
        <taxon>Bacillati</taxon>
        <taxon>Cyanobacteriota</taxon>
        <taxon>Cyanophyceae</taxon>
        <taxon>Leptolyngbyales</taxon>
        <taxon>Leptolyngbyaceae</taxon>
        <taxon>Phormidesmis</taxon>
    </lineage>
</organism>
<dbReference type="SUPFAM" id="SSF143100">
    <property type="entry name" value="TTHA1013/TTHA0281-like"/>
    <property type="match status" value="1"/>
</dbReference>
<dbReference type="Gene3D" id="3.30.160.250">
    <property type="match status" value="1"/>
</dbReference>
<protein>
    <submittedName>
        <fullName evidence="1">Putative nuclease of the RNAse H fold, HicB family</fullName>
    </submittedName>
</protein>
<dbReference type="EMBL" id="LJZR01000025">
    <property type="protein sequence ID" value="KPQ33943.1"/>
    <property type="molecule type" value="Genomic_DNA"/>
</dbReference>
<sequence length="82" mass="9336">MKPQYSMVIQWSAEDECYVVYVPDFERYFMQPCTDGETYEAAASQGRDVIESMISWLQEDGIPLPEPKVFAMDSLSVDSNVA</sequence>
<evidence type="ECO:0000313" key="2">
    <source>
        <dbReference type="Proteomes" id="UP000050465"/>
    </source>
</evidence>